<dbReference type="InterPro" id="IPR010982">
    <property type="entry name" value="Lambda_DNA-bd_dom_sf"/>
</dbReference>
<comment type="caution">
    <text evidence="2">The sequence shown here is derived from an EMBL/GenBank/DDBJ whole genome shotgun (WGS) entry which is preliminary data.</text>
</comment>
<dbReference type="SUPFAM" id="SSF47413">
    <property type="entry name" value="lambda repressor-like DNA-binding domains"/>
    <property type="match status" value="1"/>
</dbReference>
<dbReference type="Proteomes" id="UP000298313">
    <property type="component" value="Unassembled WGS sequence"/>
</dbReference>
<proteinExistence type="predicted"/>
<dbReference type="RefSeq" id="WP_134521948.1">
    <property type="nucleotide sequence ID" value="NZ_SOHH01000011.1"/>
</dbReference>
<name>A0A4R9BFM2_9MICO</name>
<keyword evidence="3" id="KW-1185">Reference proteome</keyword>
<feature type="domain" description="HTH cro/C1-type" evidence="1">
    <location>
        <begin position="14"/>
        <end position="67"/>
    </location>
</feature>
<dbReference type="EMBL" id="SOHH01000011">
    <property type="protein sequence ID" value="TFD83223.1"/>
    <property type="molecule type" value="Genomic_DNA"/>
</dbReference>
<dbReference type="Gene3D" id="1.10.260.40">
    <property type="entry name" value="lambda repressor-like DNA-binding domains"/>
    <property type="match status" value="1"/>
</dbReference>
<reference evidence="2 3" key="1">
    <citation type="submission" date="2019-03" db="EMBL/GenBank/DDBJ databases">
        <title>Genomics of glacier-inhabiting Cryobacterium strains.</title>
        <authorList>
            <person name="Liu Q."/>
            <person name="Xin Y.-H."/>
        </authorList>
    </citation>
    <scope>NUCLEOTIDE SEQUENCE [LARGE SCALE GENOMIC DNA]</scope>
    <source>
        <strain evidence="2 3">Hh4</strain>
    </source>
</reference>
<dbReference type="PROSITE" id="PS50943">
    <property type="entry name" value="HTH_CROC1"/>
    <property type="match status" value="1"/>
</dbReference>
<dbReference type="OrthoDB" id="4557883at2"/>
<accession>A0A4R9BFM2</accession>
<dbReference type="AlphaFoldDB" id="A0A4R9BFM2"/>
<sequence>MKTPWPEDIGRVARQRRLDLNLSQNDLADRTGVTRQWLSRFESAKADVSLSKVLLVLRELDLNVDVRAPQPTVMPDLASYAADSIMRTVAQINANMAGAMADSVQRAIRGAGISSTARAALEKLTFDPAYSQAMQGLQLDRIDPLSKDLPALPSPDAEESR</sequence>
<dbReference type="Pfam" id="PF01381">
    <property type="entry name" value="HTH_3"/>
    <property type="match status" value="1"/>
</dbReference>
<evidence type="ECO:0000313" key="3">
    <source>
        <dbReference type="Proteomes" id="UP000298313"/>
    </source>
</evidence>
<protein>
    <submittedName>
        <fullName evidence="2">XRE family transcriptional regulator</fullName>
    </submittedName>
</protein>
<dbReference type="GO" id="GO:0003677">
    <property type="term" value="F:DNA binding"/>
    <property type="evidence" value="ECO:0007669"/>
    <property type="project" value="InterPro"/>
</dbReference>
<organism evidence="2 3">
    <name type="scientific">Cryobacterium fucosi</name>
    <dbReference type="NCBI Taxonomy" id="1259157"/>
    <lineage>
        <taxon>Bacteria</taxon>
        <taxon>Bacillati</taxon>
        <taxon>Actinomycetota</taxon>
        <taxon>Actinomycetes</taxon>
        <taxon>Micrococcales</taxon>
        <taxon>Microbacteriaceae</taxon>
        <taxon>Cryobacterium</taxon>
    </lineage>
</organism>
<evidence type="ECO:0000259" key="1">
    <source>
        <dbReference type="PROSITE" id="PS50943"/>
    </source>
</evidence>
<dbReference type="SMART" id="SM00530">
    <property type="entry name" value="HTH_XRE"/>
    <property type="match status" value="1"/>
</dbReference>
<dbReference type="CDD" id="cd00093">
    <property type="entry name" value="HTH_XRE"/>
    <property type="match status" value="1"/>
</dbReference>
<evidence type="ECO:0000313" key="2">
    <source>
        <dbReference type="EMBL" id="TFD83223.1"/>
    </source>
</evidence>
<dbReference type="InterPro" id="IPR001387">
    <property type="entry name" value="Cro/C1-type_HTH"/>
</dbReference>
<gene>
    <name evidence="2" type="ORF">E3T48_00560</name>
</gene>